<dbReference type="InterPro" id="IPR008894">
    <property type="entry name" value="QdtA_cupin_dom"/>
</dbReference>
<accession>A0A8J3DBM3</accession>
<dbReference type="InterPro" id="IPR014710">
    <property type="entry name" value="RmlC-like_jellyroll"/>
</dbReference>
<proteinExistence type="predicted"/>
<evidence type="ECO:0000313" key="2">
    <source>
        <dbReference type="EMBL" id="GHB80567.1"/>
    </source>
</evidence>
<dbReference type="RefSeq" id="WP_189566291.1">
    <property type="nucleotide sequence ID" value="NZ_BMXF01000004.1"/>
</dbReference>
<keyword evidence="3" id="KW-1185">Reference proteome</keyword>
<feature type="domain" description="Sugar 3,4-ketoisomerase QdtA cupin" evidence="1">
    <location>
        <begin position="3"/>
        <end position="118"/>
    </location>
</feature>
<sequence length="136" mass="15652">MPRLLELNTFHSESGNLTVFEKLMPGTIKRVFYIYGASHIPRGGHRHHKTWNALICLHGKCRVYVNNGKEESHFSLDKPNSCLILEPKDWHTMEDFSNDAILLVLSNEYYAVEDYIDEPYGEVHFADSPVDSSLNQ</sequence>
<protein>
    <submittedName>
        <fullName evidence="2">dTDP-6-deoxy-3,4-keto-hexulose isomerase</fullName>
    </submittedName>
</protein>
<dbReference type="Proteomes" id="UP000598271">
    <property type="component" value="Unassembled WGS sequence"/>
</dbReference>
<organism evidence="2 3">
    <name type="scientific">Persicitalea jodogahamensis</name>
    <dbReference type="NCBI Taxonomy" id="402147"/>
    <lineage>
        <taxon>Bacteria</taxon>
        <taxon>Pseudomonadati</taxon>
        <taxon>Bacteroidota</taxon>
        <taxon>Cytophagia</taxon>
        <taxon>Cytophagales</taxon>
        <taxon>Spirosomataceae</taxon>
        <taxon>Persicitalea</taxon>
    </lineage>
</organism>
<keyword evidence="2" id="KW-0413">Isomerase</keyword>
<dbReference type="InterPro" id="IPR011051">
    <property type="entry name" value="RmlC_Cupin_sf"/>
</dbReference>
<gene>
    <name evidence="2" type="ORF">GCM10007390_38660</name>
</gene>
<dbReference type="GO" id="GO:0016853">
    <property type="term" value="F:isomerase activity"/>
    <property type="evidence" value="ECO:0007669"/>
    <property type="project" value="UniProtKB-KW"/>
</dbReference>
<dbReference type="EMBL" id="BMXF01000004">
    <property type="protein sequence ID" value="GHB80567.1"/>
    <property type="molecule type" value="Genomic_DNA"/>
</dbReference>
<dbReference type="AlphaFoldDB" id="A0A8J3DBM3"/>
<dbReference type="SUPFAM" id="SSF51182">
    <property type="entry name" value="RmlC-like cupins"/>
    <property type="match status" value="1"/>
</dbReference>
<evidence type="ECO:0000313" key="3">
    <source>
        <dbReference type="Proteomes" id="UP000598271"/>
    </source>
</evidence>
<comment type="caution">
    <text evidence="2">The sequence shown here is derived from an EMBL/GenBank/DDBJ whole genome shotgun (WGS) entry which is preliminary data.</text>
</comment>
<dbReference type="Gene3D" id="2.60.120.10">
    <property type="entry name" value="Jelly Rolls"/>
    <property type="match status" value="1"/>
</dbReference>
<evidence type="ECO:0000259" key="1">
    <source>
        <dbReference type="Pfam" id="PF05523"/>
    </source>
</evidence>
<name>A0A8J3DBM3_9BACT</name>
<dbReference type="CDD" id="cd20292">
    <property type="entry name" value="cupin_QdtA-like"/>
    <property type="match status" value="1"/>
</dbReference>
<reference evidence="2 3" key="1">
    <citation type="journal article" date="2014" name="Int. J. Syst. Evol. Microbiol.">
        <title>Complete genome sequence of Corynebacterium casei LMG S-19264T (=DSM 44701T), isolated from a smear-ripened cheese.</title>
        <authorList>
            <consortium name="US DOE Joint Genome Institute (JGI-PGF)"/>
            <person name="Walter F."/>
            <person name="Albersmeier A."/>
            <person name="Kalinowski J."/>
            <person name="Ruckert C."/>
        </authorList>
    </citation>
    <scope>NUCLEOTIDE SEQUENCE [LARGE SCALE GENOMIC DNA]</scope>
    <source>
        <strain evidence="2 3">KCTC 12866</strain>
    </source>
</reference>
<dbReference type="Pfam" id="PF05523">
    <property type="entry name" value="FdtA"/>
    <property type="match status" value="1"/>
</dbReference>